<evidence type="ECO:0000313" key="10">
    <source>
        <dbReference type="EMBL" id="EPY22636.1"/>
    </source>
</evidence>
<keyword evidence="2" id="KW-0677">Repeat</keyword>
<dbReference type="Gene3D" id="1.25.40.10">
    <property type="entry name" value="Tetratricopeptide repeat domain"/>
    <property type="match status" value="4"/>
</dbReference>
<dbReference type="InterPro" id="IPR000547">
    <property type="entry name" value="Clathrin_H-chain/VPS_repeat"/>
</dbReference>
<dbReference type="SMART" id="SM00299">
    <property type="entry name" value="CLH"/>
    <property type="match status" value="7"/>
</dbReference>
<dbReference type="Pfam" id="PF09268">
    <property type="entry name" value="Clathrin-link"/>
    <property type="match status" value="1"/>
</dbReference>
<evidence type="ECO:0000256" key="4">
    <source>
        <dbReference type="ARBA" id="ARBA00023176"/>
    </source>
</evidence>
<dbReference type="Gene3D" id="1.25.40.730">
    <property type="match status" value="1"/>
</dbReference>
<feature type="repeat" description="CHCR" evidence="7">
    <location>
        <begin position="1292"/>
        <end position="1438"/>
    </location>
</feature>
<evidence type="ECO:0000256" key="1">
    <source>
        <dbReference type="ARBA" id="ARBA00009535"/>
    </source>
</evidence>
<dbReference type="Pfam" id="PF00637">
    <property type="entry name" value="Clathrin"/>
    <property type="match status" value="7"/>
</dbReference>
<dbReference type="GO" id="GO:0005198">
    <property type="term" value="F:structural molecule activity"/>
    <property type="evidence" value="ECO:0007669"/>
    <property type="project" value="InterPro"/>
</dbReference>
<protein>
    <recommendedName>
        <fullName evidence="6">Clathrin heavy chain</fullName>
    </recommendedName>
</protein>
<dbReference type="Proteomes" id="UP000015354">
    <property type="component" value="Unassembled WGS sequence"/>
</dbReference>
<keyword evidence="4 6" id="KW-0168">Coated pit</keyword>
<dbReference type="Gene3D" id="2.130.10.110">
    <property type="entry name" value="Clathrin heavy-chain terminal domain"/>
    <property type="match status" value="1"/>
</dbReference>
<dbReference type="GO" id="GO:0032051">
    <property type="term" value="F:clathrin light chain binding"/>
    <property type="evidence" value="ECO:0007669"/>
    <property type="project" value="InterPro"/>
</dbReference>
<keyword evidence="5 6" id="KW-0968">Cytoplasmic vesicle</keyword>
<dbReference type="EMBL" id="ATMH01008194">
    <property type="protein sequence ID" value="EPY22636.1"/>
    <property type="molecule type" value="Genomic_DNA"/>
</dbReference>
<comment type="similarity">
    <text evidence="1 6">Belongs to the clathrin heavy chain family.</text>
</comment>
<dbReference type="PANTHER" id="PTHR10292">
    <property type="entry name" value="CLATHRIN HEAVY CHAIN RELATED"/>
    <property type="match status" value="1"/>
</dbReference>
<feature type="repeat" description="CHCR" evidence="7">
    <location>
        <begin position="996"/>
        <end position="1140"/>
    </location>
</feature>
<dbReference type="GO" id="GO:0006898">
    <property type="term" value="P:receptor-mediated endocytosis"/>
    <property type="evidence" value="ECO:0007669"/>
    <property type="project" value="TreeGrafter"/>
</dbReference>
<dbReference type="GO" id="GO:0071439">
    <property type="term" value="C:clathrin complex"/>
    <property type="evidence" value="ECO:0007669"/>
    <property type="project" value="InterPro"/>
</dbReference>
<dbReference type="OrthoDB" id="2113814at2759"/>
<dbReference type="GO" id="GO:0030132">
    <property type="term" value="C:clathrin coat of coated pit"/>
    <property type="evidence" value="ECO:0007669"/>
    <property type="project" value="InterPro"/>
</dbReference>
<accession>S9V6R4</accession>
<gene>
    <name evidence="10" type="ORF">STCU_08194</name>
</gene>
<feature type="domain" description="Clathrin heavy chain linker core motif" evidence="9">
    <location>
        <begin position="338"/>
        <end position="356"/>
    </location>
</feature>
<dbReference type="InterPro" id="IPR055358">
    <property type="entry name" value="CHCR"/>
</dbReference>
<dbReference type="FunFam" id="1.25.40.10:FF:000001">
    <property type="entry name" value="Clathrin heavy chain"/>
    <property type="match status" value="1"/>
</dbReference>
<comment type="caution">
    <text evidence="10">The sequence shown here is derived from an EMBL/GenBank/DDBJ whole genome shotgun (WGS) entry which is preliminary data.</text>
</comment>
<sequence length="1700" mass="190739">MANSPLGINEVFQLNSVNGGLRPGSVSFKNVTITSDKYVCVRDVQQEGQVSLVIVDLEKRESMRNNVRDAESAVMNPAKKILALRSGRNLQIFDVEASKRLKAVVFTDDVLYWSWVDEKTVGIVTGTAVYHWDLEGAADGSPTRFFDRPADYDAAVQVLSYKVDADKRWAVVCGVTRDASGAMVGKALLYSVDNAVARVMEGHAVTFISTATPSDSRKSNIMCLAWNSPQQGGQVMIMELPTASKSDITVPRRVYPVQIAQGDFPVALHVSERHKLLTGITSRGKCFLMDVFTGTLLYEQQFTQAVIFSGAGDKRTGGVVMVNNQGAVVRVGPDDGSIINYVKNRMQNAGLALRIAGTANLGGVDDLFRVQLDNCLRSGNVEEAIRVCLKAPNNSLRTREVLTRFLQLPQQPGQAPAISTYFKMALAEGSLNESESVELARAVVPKGGVAYVKQQFDEGKLTASEELGDLVAQADPDMAMKLFHSGSAHAKVVNVLLQRNETQKAVEYCKRANYTPDWRVIMQNFVRVNPQDAVNLGVMLYRDLADKPVIDAGEMVDMFVSSQHTQQATELLLEILRDHNGEDTMDLQTKLLEINLKYSHPSVSEKIFARNICQFYDGMKLAPLCERTGLHQRAIECYITAQKQDPDLDNLANIRRCLQQAQTFNPEWLVEFFGKLNKEDSLKCLSDLTENARKNFKVMVQVATKYNDALGAKELIDLFLDKNLYDVLYYYLGAIVPYTRDPEVHFRYIEAAAEMGQMQELERMTRESPCYDAERTKNYLKNKKLTDLWPFINVCDQHDMIGEMVHYLVETGNEACIEQFVTRRSPAKAPQVAKALIECNVSEEFIKSVLNAVGSMCPVEELVAATEEVGRLHLIKEWLEERKNEKKTDRALFTALAKIYVDIGQRPEEFLASNDYYDAEVVGTYCESRNPNLAFVAYMKGHASVPLIDLCRRNGLYKQEARYLVREQNLELWAEVLASDDADRRQLIDAVQQTALPESEVSEEVSTTVRAFMNANLTEELTSLLDQIVVHGRFRKNRFLENLLIMSAVRARKDRVMEYVTGLEDYDAKDIANIATGAGMHDVAFVVYDKHGLHKEAAHVLLHDLNDVARGRAYTQKVDQPAVWSELGAHLVSVDEVHEGIECLIKAKNAELVQEVTSAAERTNQYGDLIKYLTMARKYSKTKDNKIDTALVITYAKTGRLGELEEFLKETHNVKIAAIADKCFADELYESAKVLYSVGNNFAKLALTEVKLHNLAAAVEAANKAKSTTTFKEVNLACIEAKEMKLASICAVPVVLRAEEVSGMCNRYESRGLWEDLYNVLKTAAGNQGAHMGVFTEMGVILAKYRPEKLLEHINMYLKKLNTHKMLSVCEQYHHWVPLRVLHVNNEDYLAAANCMMEHYADAWDHEIFKDVINHLGSSDVVYVAIGFYLKTHPELLNDFLTAVFKKVDPERVMVEVRRRAPIYIIRQYLQAAQERNAKNVNEALNTLYMEEEDFNALRHSVETYNNFDAQELTAVLEKKEMFEFRRIALLLHRRNKRFAHAIAVAKENKLYEEAIATAAESSDAEIVDDLLDFFAKDFPECFAACLYTCYDLLEPASVLQKAWLYGRTEIAMPYLVQAIQEFTGKVNRMERSMTDAQSAAKDAARRAGPAAGGPGPLMIEQGTGVPPPNMMPPPQAMHMPPPQQAHYGAPPQFGSGRPF</sequence>
<feature type="repeat" description="CHCR" evidence="7">
    <location>
        <begin position="1441"/>
        <end position="1584"/>
    </location>
</feature>
<feature type="compositionally biased region" description="Pro residues" evidence="8">
    <location>
        <begin position="1666"/>
        <end position="1684"/>
    </location>
</feature>
<dbReference type="SUPFAM" id="SSF50989">
    <property type="entry name" value="Clathrin heavy-chain terminal domain"/>
    <property type="match status" value="1"/>
</dbReference>
<feature type="region of interest" description="Disordered" evidence="8">
    <location>
        <begin position="1635"/>
        <end position="1700"/>
    </location>
</feature>
<evidence type="ECO:0000256" key="3">
    <source>
        <dbReference type="ARBA" id="ARBA00023136"/>
    </source>
</evidence>
<evidence type="ECO:0000256" key="5">
    <source>
        <dbReference type="ARBA" id="ARBA00023329"/>
    </source>
</evidence>
<dbReference type="InterPro" id="IPR016025">
    <property type="entry name" value="Clathrin_H-chain_N"/>
</dbReference>
<evidence type="ECO:0000259" key="9">
    <source>
        <dbReference type="Pfam" id="PF09268"/>
    </source>
</evidence>
<dbReference type="InterPro" id="IPR015348">
    <property type="entry name" value="Clathrin_H-chain_linker_core"/>
</dbReference>
<proteinExistence type="inferred from homology"/>
<dbReference type="Pfam" id="PF13838">
    <property type="entry name" value="Clathrin_H_link"/>
    <property type="match status" value="1"/>
</dbReference>
<feature type="repeat" description="CHCR" evidence="7">
    <location>
        <begin position="850"/>
        <end position="989"/>
    </location>
</feature>
<feature type="repeat" description="CHCR" evidence="7">
    <location>
        <begin position="1144"/>
        <end position="1287"/>
    </location>
</feature>
<evidence type="ECO:0000256" key="8">
    <source>
        <dbReference type="SAM" id="MobiDB-lite"/>
    </source>
</evidence>
<dbReference type="SUPFAM" id="SSF48371">
    <property type="entry name" value="ARM repeat"/>
    <property type="match status" value="6"/>
</dbReference>
<comment type="function">
    <text evidence="6">Clathrin is the major protein of the polyhedral coat of coated pits and vesicles.</text>
</comment>
<name>S9V6R4_9TRYP</name>
<dbReference type="PANTHER" id="PTHR10292:SF1">
    <property type="entry name" value="CLATHRIN HEAVY CHAIN"/>
    <property type="match status" value="1"/>
</dbReference>
<dbReference type="GO" id="GO:0030130">
    <property type="term" value="C:clathrin coat of trans-Golgi network vesicle"/>
    <property type="evidence" value="ECO:0007669"/>
    <property type="project" value="InterPro"/>
</dbReference>
<dbReference type="InterPro" id="IPR011990">
    <property type="entry name" value="TPR-like_helical_dom_sf"/>
</dbReference>
<keyword evidence="3 6" id="KW-0472">Membrane</keyword>
<evidence type="ECO:0000256" key="6">
    <source>
        <dbReference type="PIRNR" id="PIRNR002290"/>
    </source>
</evidence>
<dbReference type="GO" id="GO:0006886">
    <property type="term" value="P:intracellular protein transport"/>
    <property type="evidence" value="ECO:0007669"/>
    <property type="project" value="UniProtKB-UniRule"/>
</dbReference>
<evidence type="ECO:0000313" key="11">
    <source>
        <dbReference type="Proteomes" id="UP000015354"/>
    </source>
</evidence>
<comment type="subcellular location">
    <subcellularLocation>
        <location evidence="6">Cytoplasmic vesicle membrane</location>
        <topology evidence="6">Peripheral membrane protein</topology>
        <orientation evidence="6">Cytoplasmic side</orientation>
    </subcellularLocation>
    <subcellularLocation>
        <location evidence="6">Membrane</location>
        <location evidence="6">Coated pit</location>
        <topology evidence="6">Peripheral membrane protein</topology>
        <orientation evidence="6">Cytoplasmic side</orientation>
    </subcellularLocation>
</comment>
<dbReference type="InterPro" id="IPR016341">
    <property type="entry name" value="Clathrin_heavy_chain"/>
</dbReference>
<evidence type="ECO:0000256" key="7">
    <source>
        <dbReference type="PROSITE-ProRule" id="PRU01006"/>
    </source>
</evidence>
<evidence type="ECO:0000256" key="2">
    <source>
        <dbReference type="ARBA" id="ARBA00022737"/>
    </source>
</evidence>
<dbReference type="PROSITE" id="PS50236">
    <property type="entry name" value="CHCR"/>
    <property type="match status" value="6"/>
</dbReference>
<reference evidence="10 11" key="1">
    <citation type="journal article" date="2013" name="PLoS ONE">
        <title>Predicting the Proteins of Angomonas deanei, Strigomonas culicis and Their Respective Endosymbionts Reveals New Aspects of the Trypanosomatidae Family.</title>
        <authorList>
            <person name="Motta M.C."/>
            <person name="Martins A.C."/>
            <person name="de Souza S.S."/>
            <person name="Catta-Preta C.M."/>
            <person name="Silva R."/>
            <person name="Klein C.C."/>
            <person name="de Almeida L.G."/>
            <person name="de Lima Cunha O."/>
            <person name="Ciapina L.P."/>
            <person name="Brocchi M."/>
            <person name="Colabardini A.C."/>
            <person name="de Araujo Lima B."/>
            <person name="Machado C.R."/>
            <person name="de Almeida Soares C.M."/>
            <person name="Probst C.M."/>
            <person name="de Menezes C.B."/>
            <person name="Thompson C.E."/>
            <person name="Bartholomeu D.C."/>
            <person name="Gradia D.F."/>
            <person name="Pavoni D.P."/>
            <person name="Grisard E.C."/>
            <person name="Fantinatti-Garboggini F."/>
            <person name="Marchini F.K."/>
            <person name="Rodrigues-Luiz G.F."/>
            <person name="Wagner G."/>
            <person name="Goldman G.H."/>
            <person name="Fietto J.L."/>
            <person name="Elias M.C."/>
            <person name="Goldman M.H."/>
            <person name="Sagot M.F."/>
            <person name="Pereira M."/>
            <person name="Stoco P.H."/>
            <person name="de Mendonca-Neto R.P."/>
            <person name="Teixeira S.M."/>
            <person name="Maciel T.E."/>
            <person name="de Oliveira Mendes T.A."/>
            <person name="Urmenyi T.P."/>
            <person name="de Souza W."/>
            <person name="Schenkman S."/>
            <person name="de Vasconcelos A.T."/>
        </authorList>
    </citation>
    <scope>NUCLEOTIDE SEQUENCE [LARGE SCALE GENOMIC DNA]</scope>
</reference>
<feature type="repeat" description="CHCR" evidence="7">
    <location>
        <begin position="703"/>
        <end position="845"/>
    </location>
</feature>
<keyword evidence="11" id="KW-1185">Reference proteome</keyword>
<dbReference type="PIRSF" id="PIRSF002290">
    <property type="entry name" value="Clathrin_H_chain"/>
    <property type="match status" value="1"/>
</dbReference>
<organism evidence="10 11">
    <name type="scientific">Strigomonas culicis</name>
    <dbReference type="NCBI Taxonomy" id="28005"/>
    <lineage>
        <taxon>Eukaryota</taxon>
        <taxon>Discoba</taxon>
        <taxon>Euglenozoa</taxon>
        <taxon>Kinetoplastea</taxon>
        <taxon>Metakinetoplastina</taxon>
        <taxon>Trypanosomatida</taxon>
        <taxon>Trypanosomatidae</taxon>
        <taxon>Strigomonadinae</taxon>
        <taxon>Strigomonas</taxon>
    </lineage>
</organism>
<dbReference type="InterPro" id="IPR016024">
    <property type="entry name" value="ARM-type_fold"/>
</dbReference>